<dbReference type="KEGG" id="thig:FE785_09150"/>
<keyword evidence="1" id="KW-0472">Membrane</keyword>
<dbReference type="RefSeq" id="WP_138565456.1">
    <property type="nucleotide sequence ID" value="NZ_CP040602.1"/>
</dbReference>
<protein>
    <submittedName>
        <fullName evidence="2">Uncharacterized protein</fullName>
    </submittedName>
</protein>
<dbReference type="EMBL" id="CP040602">
    <property type="protein sequence ID" value="QCU90782.1"/>
    <property type="molecule type" value="Genomic_DNA"/>
</dbReference>
<sequence length="337" mass="37505">MHKDKHSKQKGFAFLLIIVVIAIVTSLWISTRFEYIISFFKSYELEERETELTWAKDRLLQYAVLHPEVYLTDSSNAGQSAESIPAPGYFPCPDLDGDGDINSLNYETQCQNSVDFGGDGFVPDPDLAAGLGSCNGTDLCLGYLPRGISERHLYFAEQAKYYYFLDERFAFRNGDHAAKAPTGAAIQYIPMNPSEFNVAGSSPVLSINGKTGYVVVLIDPGLDGQLNGENADGDGDFQYNPLNSLMNDADNTDVVIGIHYDEWLNWVARRVCSEHQRFDGGNGDENNDGNTDAADEIYTGIDETIGHWFNDYDLATDRYGADWRGWVSQCPEDAYPQ</sequence>
<keyword evidence="1" id="KW-1133">Transmembrane helix</keyword>
<dbReference type="Proteomes" id="UP000304864">
    <property type="component" value="Chromosome"/>
</dbReference>
<reference evidence="2 3" key="1">
    <citation type="submission" date="2019-05" db="EMBL/GenBank/DDBJ databases">
        <title>Thiomicrorhabdus sediminis sp. nov, a novel sulfur-oxidizing bacterium isolated from coastal sediment.</title>
        <authorList>
            <person name="Liu X."/>
        </authorList>
    </citation>
    <scope>NUCLEOTIDE SEQUENCE [LARGE SCALE GENOMIC DNA]</scope>
    <source>
        <strain evidence="2 3">G1</strain>
    </source>
</reference>
<dbReference type="AlphaFoldDB" id="A0A4P9K6T2"/>
<proteinExistence type="predicted"/>
<keyword evidence="1" id="KW-0812">Transmembrane</keyword>
<evidence type="ECO:0000313" key="3">
    <source>
        <dbReference type="Proteomes" id="UP000304864"/>
    </source>
</evidence>
<feature type="transmembrane region" description="Helical" evidence="1">
    <location>
        <begin position="12"/>
        <end position="29"/>
    </location>
</feature>
<organism evidence="2 3">
    <name type="scientific">Thiomicrorhabdus sediminis</name>
    <dbReference type="NCBI Taxonomy" id="2580412"/>
    <lineage>
        <taxon>Bacteria</taxon>
        <taxon>Pseudomonadati</taxon>
        <taxon>Pseudomonadota</taxon>
        <taxon>Gammaproteobacteria</taxon>
        <taxon>Thiotrichales</taxon>
        <taxon>Piscirickettsiaceae</taxon>
        <taxon>Thiomicrorhabdus</taxon>
    </lineage>
</organism>
<name>A0A4P9K6T2_9GAMM</name>
<accession>A0A4P9K6T2</accession>
<evidence type="ECO:0000313" key="2">
    <source>
        <dbReference type="EMBL" id="QCU90782.1"/>
    </source>
</evidence>
<dbReference type="OrthoDB" id="5611350at2"/>
<keyword evidence="3" id="KW-1185">Reference proteome</keyword>
<evidence type="ECO:0000256" key="1">
    <source>
        <dbReference type="SAM" id="Phobius"/>
    </source>
</evidence>
<gene>
    <name evidence="2" type="ORF">FE785_09150</name>
</gene>